<dbReference type="AlphaFoldDB" id="A0A8J6Z7M3"/>
<gene>
    <name evidence="1" type="ORF">ICN82_03910</name>
</gene>
<keyword evidence="2" id="KW-1185">Reference proteome</keyword>
<name>A0A8J6Z7M3_9RHOB</name>
<reference evidence="1" key="1">
    <citation type="submission" date="2020-09" db="EMBL/GenBank/DDBJ databases">
        <title>A novel bacterium of genus Mangrovicoccus, isolated from South China Sea.</title>
        <authorList>
            <person name="Huang H."/>
            <person name="Mo K."/>
            <person name="Hu Y."/>
        </authorList>
    </citation>
    <scope>NUCLEOTIDE SEQUENCE</scope>
    <source>
        <strain evidence="1">HB182678</strain>
    </source>
</reference>
<protein>
    <submittedName>
        <fullName evidence="1">Uncharacterized protein</fullName>
    </submittedName>
</protein>
<dbReference type="Proteomes" id="UP000609121">
    <property type="component" value="Unassembled WGS sequence"/>
</dbReference>
<sequence>MAFDARISAPALDQPLCMDLSCEDFLPIEESLIDYDDRLAVSYLVKNSQPPHLAEEWSF</sequence>
<dbReference type="EMBL" id="JACVXA010000008">
    <property type="protein sequence ID" value="MBE3637346.1"/>
    <property type="molecule type" value="Genomic_DNA"/>
</dbReference>
<evidence type="ECO:0000313" key="2">
    <source>
        <dbReference type="Proteomes" id="UP000609121"/>
    </source>
</evidence>
<proteinExistence type="predicted"/>
<accession>A0A8J6Z7M3</accession>
<evidence type="ECO:0000313" key="1">
    <source>
        <dbReference type="EMBL" id="MBE3637346.1"/>
    </source>
</evidence>
<organism evidence="1 2">
    <name type="scientific">Mangrovicoccus algicola</name>
    <dbReference type="NCBI Taxonomy" id="2771008"/>
    <lineage>
        <taxon>Bacteria</taxon>
        <taxon>Pseudomonadati</taxon>
        <taxon>Pseudomonadota</taxon>
        <taxon>Alphaproteobacteria</taxon>
        <taxon>Rhodobacterales</taxon>
        <taxon>Paracoccaceae</taxon>
        <taxon>Mangrovicoccus</taxon>
    </lineage>
</organism>
<comment type="caution">
    <text evidence="1">The sequence shown here is derived from an EMBL/GenBank/DDBJ whole genome shotgun (WGS) entry which is preliminary data.</text>
</comment>
<dbReference type="RefSeq" id="WP_193179850.1">
    <property type="nucleotide sequence ID" value="NZ_JACVXA010000008.1"/>
</dbReference>